<evidence type="ECO:0000313" key="2">
    <source>
        <dbReference type="Proteomes" id="UP000029692"/>
    </source>
</evidence>
<proteinExistence type="predicted"/>
<comment type="caution">
    <text evidence="1">The sequence shown here is derived from an EMBL/GenBank/DDBJ whole genome shotgun (WGS) entry which is preliminary data.</text>
</comment>
<reference evidence="1 2" key="1">
    <citation type="submission" date="2014-05" db="EMBL/GenBank/DDBJ databases">
        <title>De novo Genome Sequence of Spirocheata sp.</title>
        <authorList>
            <person name="Shivani Y."/>
            <person name="Subhash Y."/>
            <person name="Tushar L."/>
            <person name="Sasikala C."/>
            <person name="Ramana C.V."/>
        </authorList>
    </citation>
    <scope>NUCLEOTIDE SEQUENCE [LARGE SCALE GENOMIC DNA]</scope>
    <source>
        <strain evidence="1 2">JC230</strain>
    </source>
</reference>
<dbReference type="Proteomes" id="UP000029692">
    <property type="component" value="Unassembled WGS sequence"/>
</dbReference>
<accession>A0A098QTA1</accession>
<keyword evidence="2" id="KW-1185">Reference proteome</keyword>
<dbReference type="RefSeq" id="WP_037550262.1">
    <property type="nucleotide sequence ID" value="NZ_JNUP01000072.1"/>
</dbReference>
<organism evidence="1 2">
    <name type="scientific">Spirochaeta lutea</name>
    <dbReference type="NCBI Taxonomy" id="1480694"/>
    <lineage>
        <taxon>Bacteria</taxon>
        <taxon>Pseudomonadati</taxon>
        <taxon>Spirochaetota</taxon>
        <taxon>Spirochaetia</taxon>
        <taxon>Spirochaetales</taxon>
        <taxon>Spirochaetaceae</taxon>
        <taxon>Spirochaeta</taxon>
    </lineage>
</organism>
<protein>
    <submittedName>
        <fullName evidence="1">Uncharacterized protein</fullName>
    </submittedName>
</protein>
<name>A0A098QTA1_9SPIO</name>
<sequence>METSSAVKSLVITVILLLFGMPGVWCQPEHVVSPADEITGGADALEPGNLGRLQRWVVLEALGFTAKSQNTGFFWDAALSLGARGPGVGSSQGAWKAFNREPAELRVYVFQPLETAQYPRLADLRVSLPGFWAGNLSWGAGTAQLRRPWNPGPADFAVLSGAPLSRATEFASPGSGKPGVAGVGGEGRFLWALRFADDERPQSLLIGQWASRADFPSVLGVWGAFDGGGEHQMVFGIRGRGMAAARGRPVVGGSFWGALGVGFESSPGLPWGWARQEDPREAMAPLVTPRWEAGVGLHIPWYALYTEKPLIWTEGYASLGKEFSSGLLCNLQVGAASPGAGRIGLSARWRIRLWQGGLDAGPGFLGIHEGTADGFAGPVGLSGAIAAGPAGIFEGTGRVYVQGFGRVFGKISAEAGWKARDEELPSRIFTLECLGGIRDRGELALGFQGIGDDFLGAFTGVGGFIRGTARFRVDPVWRLKMEARVETGDLLSPEILQGAGVSLVLHPGFQEQLEFSLSWRLERISQK</sequence>
<gene>
    <name evidence="1" type="ORF">DC28_14930</name>
</gene>
<evidence type="ECO:0000313" key="1">
    <source>
        <dbReference type="EMBL" id="KGE70786.1"/>
    </source>
</evidence>
<dbReference type="EMBL" id="JNUP01000072">
    <property type="protein sequence ID" value="KGE70786.1"/>
    <property type="molecule type" value="Genomic_DNA"/>
</dbReference>
<dbReference type="AlphaFoldDB" id="A0A098QTA1"/>